<keyword evidence="1" id="KW-1133">Transmembrane helix</keyword>
<protein>
    <submittedName>
        <fullName evidence="2">Uncharacterized protein</fullName>
    </submittedName>
</protein>
<evidence type="ECO:0000313" key="3">
    <source>
        <dbReference type="Proteomes" id="UP000649617"/>
    </source>
</evidence>
<reference evidence="2" key="1">
    <citation type="submission" date="2021-02" db="EMBL/GenBank/DDBJ databases">
        <authorList>
            <person name="Dougan E. K."/>
            <person name="Rhodes N."/>
            <person name="Thang M."/>
            <person name="Chan C."/>
        </authorList>
    </citation>
    <scope>NUCLEOTIDE SEQUENCE</scope>
</reference>
<accession>A0A812Q7J5</accession>
<evidence type="ECO:0000313" key="2">
    <source>
        <dbReference type="EMBL" id="CAE7367360.1"/>
    </source>
</evidence>
<gene>
    <name evidence="2" type="ORF">SPIL2461_LOCUS8889</name>
</gene>
<dbReference type="AlphaFoldDB" id="A0A812Q7J5"/>
<sequence>MALFLEGATGSDIKRPELHPYTSLNAARLKLSGSAGFWPLPFLQPNLILPFLEPKVLRFREEEPEEPHPSRCFDSAEELAALFCKWDRQGLLGFTFENHEEWMKVRVFNARKNDLCDRQTGDRRRDFYHQIMISREKAACNPVGPRISCQDALAYAAGREILSERSPKEREAAGDGLFEVARQSALSKGATRDKLPPSVQPCFTAILQGDHGGVEFATSAHEGLLVSGGLLHEPTRILNHHPFPSGSELQGLVIDDYFVITQEPAERLREIETEGPRANTLCRERLEQALEVYKKHGVIGSPEKDVANALLFTVAGAQVDSTRRALRQGLVTAASPAEKRCALSWATLSAAALPVTSRGLLERLVGSWVHCMMYRRPTVSCFSKIYKVIHSEEAQAFDQDEIFRLPRAAADELVVASILSPLMASNLAAKLQPRLFASDASLAKGAIVSTPLSESEAELLWRTAERKGGYSKLDPAPRAILRGLGDPELEEDVLAGLSPGPSRNPLLQFDFVEICSGSSRISHFCVQAGLAVCPPLDLELSRQYDLLSADVILWIVEMLREGRLLSAFVSPPCTTFSPAAHPALRTYQDPWGDHSHPKVRVRNILAQRALAVIFTARTYGRGAGGEQPRRSKMGRSSSHRLKALLGQVCALTLASGAYFGENFVPVSLLLYRLPPQLRLPLACVRLKRFAANWLRLAILLAFCHQADASEPEHDMPFFAWSDTQCEPFFISPPRAKDAPYSLPRPASCFISGFLLAFALSGVLPKTDSNRQIRLEEVVSANGLDAECVNRLVIDFGQFLFRNGRPYGHFSELINAISSVRPILRKQLGGAWDLAYNWLALEPHVHHIALPGLVLIAMVTTCLVWGWTREAGLFALMWGGLCRPGEVITACRKHLVLPADVLGSQVFALLRIEEPKTRKRAARHQAAKVDLPDLLEVITIAFAGLEPAQRLWNVEREMREKW</sequence>
<dbReference type="OrthoDB" id="420489at2759"/>
<comment type="caution">
    <text evidence="2">The sequence shown here is derived from an EMBL/GenBank/DDBJ whole genome shotgun (WGS) entry which is preliminary data.</text>
</comment>
<evidence type="ECO:0000256" key="1">
    <source>
        <dbReference type="SAM" id="Phobius"/>
    </source>
</evidence>
<dbReference type="Proteomes" id="UP000649617">
    <property type="component" value="Unassembled WGS sequence"/>
</dbReference>
<proteinExistence type="predicted"/>
<feature type="non-terminal residue" evidence="2">
    <location>
        <position position="961"/>
    </location>
</feature>
<name>A0A812Q7J5_SYMPI</name>
<keyword evidence="3" id="KW-1185">Reference proteome</keyword>
<dbReference type="EMBL" id="CAJNIZ010014877">
    <property type="protein sequence ID" value="CAE7367360.1"/>
    <property type="molecule type" value="Genomic_DNA"/>
</dbReference>
<feature type="transmembrane region" description="Helical" evidence="1">
    <location>
        <begin position="847"/>
        <end position="866"/>
    </location>
</feature>
<keyword evidence="1" id="KW-0472">Membrane</keyword>
<organism evidence="2 3">
    <name type="scientific">Symbiodinium pilosum</name>
    <name type="common">Dinoflagellate</name>
    <dbReference type="NCBI Taxonomy" id="2952"/>
    <lineage>
        <taxon>Eukaryota</taxon>
        <taxon>Sar</taxon>
        <taxon>Alveolata</taxon>
        <taxon>Dinophyceae</taxon>
        <taxon>Suessiales</taxon>
        <taxon>Symbiodiniaceae</taxon>
        <taxon>Symbiodinium</taxon>
    </lineage>
</organism>
<keyword evidence="1" id="KW-0812">Transmembrane</keyword>